<name>A0ABZ0UJU6_9RICK</name>
<evidence type="ECO:0000256" key="2">
    <source>
        <dbReference type="ARBA" id="ARBA00022475"/>
    </source>
</evidence>
<protein>
    <submittedName>
        <fullName evidence="7">Lysophospholipid acyltransferase family protein</fullName>
    </submittedName>
</protein>
<dbReference type="EMBL" id="CP110820">
    <property type="protein sequence ID" value="WPX96381.1"/>
    <property type="molecule type" value="Genomic_DNA"/>
</dbReference>
<evidence type="ECO:0000256" key="4">
    <source>
        <dbReference type="ARBA" id="ARBA00022679"/>
    </source>
</evidence>
<accession>A0ABZ0UJU6</accession>
<gene>
    <name evidence="7" type="ORF">Bandiella_00491</name>
</gene>
<comment type="subcellular location">
    <subcellularLocation>
        <location evidence="1">Cell inner membrane</location>
    </subcellularLocation>
</comment>
<evidence type="ECO:0000256" key="5">
    <source>
        <dbReference type="ARBA" id="ARBA00023136"/>
    </source>
</evidence>
<evidence type="ECO:0000256" key="1">
    <source>
        <dbReference type="ARBA" id="ARBA00004533"/>
    </source>
</evidence>
<keyword evidence="4" id="KW-0808">Transferase</keyword>
<dbReference type="RefSeq" id="WP_323733203.1">
    <property type="nucleotide sequence ID" value="NZ_CP110820.1"/>
</dbReference>
<dbReference type="GO" id="GO:0016746">
    <property type="term" value="F:acyltransferase activity"/>
    <property type="evidence" value="ECO:0007669"/>
    <property type="project" value="UniProtKB-KW"/>
</dbReference>
<reference evidence="7 8" key="1">
    <citation type="submission" date="2022-11" db="EMBL/GenBank/DDBJ databases">
        <title>Host association and intracellularity evolved multiple times independently in the Rickettsiales.</title>
        <authorList>
            <person name="Castelli M."/>
            <person name="Nardi T."/>
            <person name="Gammuto L."/>
            <person name="Bellinzona G."/>
            <person name="Sabaneyeva E."/>
            <person name="Potekhin A."/>
            <person name="Serra V."/>
            <person name="Petroni G."/>
            <person name="Sassera D."/>
        </authorList>
    </citation>
    <scope>NUCLEOTIDE SEQUENCE [LARGE SCALE GENOMIC DNA]</scope>
    <source>
        <strain evidence="7 8">NDG2</strain>
    </source>
</reference>
<keyword evidence="5" id="KW-0472">Membrane</keyword>
<dbReference type="Pfam" id="PF03279">
    <property type="entry name" value="Lip_A_acyltrans"/>
    <property type="match status" value="1"/>
</dbReference>
<keyword evidence="3" id="KW-0997">Cell inner membrane</keyword>
<keyword evidence="6 7" id="KW-0012">Acyltransferase</keyword>
<evidence type="ECO:0000256" key="3">
    <source>
        <dbReference type="ARBA" id="ARBA00022519"/>
    </source>
</evidence>
<organism evidence="7 8">
    <name type="scientific">Candidatus Bandiella euplotis</name>
    <dbReference type="NCBI Taxonomy" id="1664265"/>
    <lineage>
        <taxon>Bacteria</taxon>
        <taxon>Pseudomonadati</taxon>
        <taxon>Pseudomonadota</taxon>
        <taxon>Alphaproteobacteria</taxon>
        <taxon>Rickettsiales</taxon>
        <taxon>Candidatus Midichloriaceae</taxon>
        <taxon>Candidatus Bandiella</taxon>
    </lineage>
</organism>
<dbReference type="Proteomes" id="UP001327219">
    <property type="component" value="Chromosome"/>
</dbReference>
<proteinExistence type="predicted"/>
<evidence type="ECO:0000313" key="7">
    <source>
        <dbReference type="EMBL" id="WPX96381.1"/>
    </source>
</evidence>
<sequence>MSLSWQKRVRYLVEAFFIYFFYFLFKSFRIETSSALGGRLLRFIGTILKENMVMEKNIQLCFPNIDTEHRKKLILDTWQHFGSIIGELPHWHKMPKEEFFDRVQIINPENIPSSKALLISAHIGNWELISRLAKEHNLDLSLVYRPSNNPYANRLINKLRDSFDVSLIATGVPGVREIVRDLKKNKTVGLMVDQKISDGIAVPFFKKKAMTTALPATLALKYQVPIVMAKIIRTGDTRYYAKFYKPLVITPKDTKLSIMTKINGVLENWVKESPNQWFWFHNRWK</sequence>
<keyword evidence="8" id="KW-1185">Reference proteome</keyword>
<evidence type="ECO:0000313" key="8">
    <source>
        <dbReference type="Proteomes" id="UP001327219"/>
    </source>
</evidence>
<dbReference type="InterPro" id="IPR004960">
    <property type="entry name" value="LipA_acyltrans"/>
</dbReference>
<keyword evidence="2" id="KW-1003">Cell membrane</keyword>
<evidence type="ECO:0000256" key="6">
    <source>
        <dbReference type="ARBA" id="ARBA00023315"/>
    </source>
</evidence>
<dbReference type="PANTHER" id="PTHR30606">
    <property type="entry name" value="LIPID A BIOSYNTHESIS LAUROYL ACYLTRANSFERASE"/>
    <property type="match status" value="1"/>
</dbReference>
<dbReference type="PANTHER" id="PTHR30606:SF9">
    <property type="entry name" value="LIPID A BIOSYNTHESIS LAUROYLTRANSFERASE"/>
    <property type="match status" value="1"/>
</dbReference>
<dbReference type="CDD" id="cd07984">
    <property type="entry name" value="LPLAT_LABLAT-like"/>
    <property type="match status" value="1"/>
</dbReference>